<evidence type="ECO:0008006" key="3">
    <source>
        <dbReference type="Google" id="ProtNLM"/>
    </source>
</evidence>
<gene>
    <name evidence="1" type="ORF">MCOR_10144</name>
</gene>
<dbReference type="EMBL" id="CACVKT020001809">
    <property type="protein sequence ID" value="CAC5371818.1"/>
    <property type="molecule type" value="Genomic_DNA"/>
</dbReference>
<dbReference type="Proteomes" id="UP000507470">
    <property type="component" value="Unassembled WGS sequence"/>
</dbReference>
<sequence length="328" mass="38444">MEKKGRDPSTAIQLFRTFVQPILTYGLEVILPTSQNLLKLEKNQKKLLKQILSVPISAPDSSIYILSDILPIEAQIDQKSLNLFNNICNQNEENLEKKIARRQLIAKNEDSKSWFIAIKRVLFKYNLQSPILLLNDPPTKHLWKKSVRIAIDRYWKNVLIQKSCTYKSLKYLGTSNFSPGNCHTLLSIGNTSDPTREAVRISVKLKVITDTYILQSHRSRYNLNETPICKLCDIDIEDRSHCLLKCKILQCIRERYLNQIDEFISDFLNFRIRDIPTDDHMQIILNCTVLLSRYINDIHLIQRIEDISRQLIYALHVVRYRTLYIKKR</sequence>
<name>A0A6J8ATC8_MYTCO</name>
<dbReference type="AlphaFoldDB" id="A0A6J8ATC8"/>
<protein>
    <recommendedName>
        <fullName evidence="3">Reverse transcriptase zinc-binding domain-containing protein</fullName>
    </recommendedName>
</protein>
<evidence type="ECO:0000313" key="2">
    <source>
        <dbReference type="Proteomes" id="UP000507470"/>
    </source>
</evidence>
<keyword evidence="2" id="KW-1185">Reference proteome</keyword>
<proteinExistence type="predicted"/>
<accession>A0A6J8ATC8</accession>
<reference evidence="1 2" key="1">
    <citation type="submission" date="2020-06" db="EMBL/GenBank/DDBJ databases">
        <authorList>
            <person name="Li R."/>
            <person name="Bekaert M."/>
        </authorList>
    </citation>
    <scope>NUCLEOTIDE SEQUENCE [LARGE SCALE GENOMIC DNA]</scope>
    <source>
        <strain evidence="2">wild</strain>
    </source>
</reference>
<evidence type="ECO:0000313" key="1">
    <source>
        <dbReference type="EMBL" id="CAC5371818.1"/>
    </source>
</evidence>
<organism evidence="1 2">
    <name type="scientific">Mytilus coruscus</name>
    <name type="common">Sea mussel</name>
    <dbReference type="NCBI Taxonomy" id="42192"/>
    <lineage>
        <taxon>Eukaryota</taxon>
        <taxon>Metazoa</taxon>
        <taxon>Spiralia</taxon>
        <taxon>Lophotrochozoa</taxon>
        <taxon>Mollusca</taxon>
        <taxon>Bivalvia</taxon>
        <taxon>Autobranchia</taxon>
        <taxon>Pteriomorphia</taxon>
        <taxon>Mytilida</taxon>
        <taxon>Mytiloidea</taxon>
        <taxon>Mytilidae</taxon>
        <taxon>Mytilinae</taxon>
        <taxon>Mytilus</taxon>
    </lineage>
</organism>
<dbReference type="OrthoDB" id="6182102at2759"/>